<sequence>MIMEARLKKSFKFLRDMVLPQKKNSEEWKKVTEKAFKDLIEMTKEFNLERKYLVLSLEDINKYLDDSERRSLDCLVGRLKDEREDAGDEPLEGIFVKKSYPFYEETLKKLEIYVKEQNRKGISMVSLGGQQMLFMEDIYHSQVNRGVFIKVTGKEEFLTKSVLEGFCSGGGVVFNGNRYHIQCFPVKGHSIMLQVREAHNGNTHFYHTTIPAIQAIIDNLC</sequence>
<proteinExistence type="predicted"/>
<evidence type="ECO:0000313" key="1">
    <source>
        <dbReference type="EMBL" id="UTC26079.1"/>
    </source>
</evidence>
<evidence type="ECO:0000313" key="2">
    <source>
        <dbReference type="Proteomes" id="UP001055816"/>
    </source>
</evidence>
<accession>A0A9E7N1C0</accession>
<dbReference type="EMBL" id="OM953433">
    <property type="protein sequence ID" value="UTC26079.1"/>
    <property type="molecule type" value="Genomic_DNA"/>
</dbReference>
<reference evidence="1" key="1">
    <citation type="submission" date="2022-03" db="EMBL/GenBank/DDBJ databases">
        <authorList>
            <person name="Zhao Y."/>
        </authorList>
    </citation>
    <scope>NUCLEOTIDE SEQUENCE</scope>
</reference>
<dbReference type="Proteomes" id="UP001055816">
    <property type="component" value="Segment"/>
</dbReference>
<keyword evidence="2" id="KW-1185">Reference proteome</keyword>
<organism evidence="1 2">
    <name type="scientific">Shigella phage Henu11</name>
    <dbReference type="NCBI Taxonomy" id="2930391"/>
    <lineage>
        <taxon>Viruses</taxon>
        <taxon>Duplodnaviria</taxon>
        <taxon>Heunggongvirae</taxon>
        <taxon>Uroviricota</taxon>
        <taxon>Caudoviricetes</taxon>
        <taxon>Andersonviridae</taxon>
        <taxon>Ounavirinae</taxon>
        <taxon>Mooglevirus</taxon>
        <taxon>Mooglevirus Henu11</taxon>
    </lineage>
</organism>
<name>A0A9E7N1C0_9CAUD</name>
<protein>
    <submittedName>
        <fullName evidence="1">Uncharacterized protein</fullName>
    </submittedName>
</protein>
<gene>
    <name evidence="1" type="ORF">Henu11_gp50</name>
</gene>